<dbReference type="EMBL" id="BJLD01000001">
    <property type="protein sequence ID" value="GEA42558.1"/>
    <property type="molecule type" value="Genomic_DNA"/>
</dbReference>
<accession>A0ABC9ZKV5</accession>
<reference evidence="2 3" key="1">
    <citation type="submission" date="2019-06" db="EMBL/GenBank/DDBJ databases">
        <title>Draft genome sequence of Corynebacterium striatum NBRC 15291.</title>
        <authorList>
            <person name="Miura T."/>
            <person name="Furukawa M."/>
            <person name="Shimamura M."/>
            <person name="Ohyama Y."/>
            <person name="Yamazoe A."/>
            <person name="Kawasaki H."/>
        </authorList>
    </citation>
    <scope>NUCLEOTIDE SEQUENCE [LARGE SCALE GENOMIC DNA]</scope>
    <source>
        <strain evidence="2 3">NBRC 15291</strain>
    </source>
</reference>
<proteinExistence type="predicted"/>
<organism evidence="2 3">
    <name type="scientific">Corynebacterium striatum</name>
    <dbReference type="NCBI Taxonomy" id="43770"/>
    <lineage>
        <taxon>Bacteria</taxon>
        <taxon>Bacillati</taxon>
        <taxon>Actinomycetota</taxon>
        <taxon>Actinomycetes</taxon>
        <taxon>Mycobacteriales</taxon>
        <taxon>Corynebacteriaceae</taxon>
        <taxon>Corynebacterium</taxon>
    </lineage>
</organism>
<dbReference type="Pfam" id="PF22513">
    <property type="entry name" value="FitA-like_RHH"/>
    <property type="match status" value="1"/>
</dbReference>
<protein>
    <recommendedName>
        <fullName evidence="1">Antitoxin FitA-like ribbon-helix-helix domain-containing protein</fullName>
    </recommendedName>
</protein>
<dbReference type="InterPro" id="IPR010985">
    <property type="entry name" value="Ribbon_hlx_hlx"/>
</dbReference>
<dbReference type="InterPro" id="IPR053853">
    <property type="entry name" value="FitA-like_RHH"/>
</dbReference>
<dbReference type="RefSeq" id="WP_005530846.1">
    <property type="nucleotide sequence ID" value="NZ_BQNM01000001.1"/>
</dbReference>
<dbReference type="Gene3D" id="1.10.1220.10">
    <property type="entry name" value="Met repressor-like"/>
    <property type="match status" value="1"/>
</dbReference>
<dbReference type="Proteomes" id="UP000315234">
    <property type="component" value="Unassembled WGS sequence"/>
</dbReference>
<sequence>MPESDIVTDINGKVGSAMASLVVRNLDDAIKEALVARAQENGRSMEAEVRAILIDVVQPKNIGIALYEASRDAAVELETPPRDDEARAVLFK</sequence>
<evidence type="ECO:0000259" key="1">
    <source>
        <dbReference type="Pfam" id="PF22513"/>
    </source>
</evidence>
<feature type="domain" description="Antitoxin FitA-like ribbon-helix-helix" evidence="1">
    <location>
        <begin position="19"/>
        <end position="56"/>
    </location>
</feature>
<dbReference type="SUPFAM" id="SSF47598">
    <property type="entry name" value="Ribbon-helix-helix"/>
    <property type="match status" value="1"/>
</dbReference>
<evidence type="ECO:0000313" key="2">
    <source>
        <dbReference type="EMBL" id="GEA42558.1"/>
    </source>
</evidence>
<comment type="caution">
    <text evidence="2">The sequence shown here is derived from an EMBL/GenBank/DDBJ whole genome shotgun (WGS) entry which is preliminary data.</text>
</comment>
<evidence type="ECO:0000313" key="3">
    <source>
        <dbReference type="Proteomes" id="UP000315234"/>
    </source>
</evidence>
<gene>
    <name evidence="2" type="ORF">Cst04h_07280</name>
</gene>
<name>A0ABC9ZKV5_CORST</name>
<dbReference type="AlphaFoldDB" id="A0ABC9ZKV5"/>
<dbReference type="InterPro" id="IPR013321">
    <property type="entry name" value="Arc_rbn_hlx_hlx"/>
</dbReference>